<dbReference type="EMBL" id="JARPYI010000006">
    <property type="protein sequence ID" value="MDT2600396.1"/>
    <property type="molecule type" value="Genomic_DNA"/>
</dbReference>
<gene>
    <name evidence="2" type="ORF">P7D85_11470</name>
</gene>
<sequence>MKKIKIIRGFGIAFVAGLVLMLKLSSIQSLKVLVMIICIAAASVLIPTTMIYDEKEYEQRTKKSSLRLQANSEHKKNHLR</sequence>
<dbReference type="Proteomes" id="UP001252875">
    <property type="component" value="Unassembled WGS sequence"/>
</dbReference>
<comment type="caution">
    <text evidence="2">The sequence shown here is derived from an EMBL/GenBank/DDBJ whole genome shotgun (WGS) entry which is preliminary data.</text>
</comment>
<evidence type="ECO:0000313" key="3">
    <source>
        <dbReference type="Proteomes" id="UP001252875"/>
    </source>
</evidence>
<evidence type="ECO:0000256" key="1">
    <source>
        <dbReference type="SAM" id="Phobius"/>
    </source>
</evidence>
<evidence type="ECO:0000313" key="2">
    <source>
        <dbReference type="EMBL" id="MDT2600396.1"/>
    </source>
</evidence>
<feature type="transmembrane region" description="Helical" evidence="1">
    <location>
        <begin position="32"/>
        <end position="52"/>
    </location>
</feature>
<keyword evidence="1" id="KW-1133">Transmembrane helix</keyword>
<reference evidence="2 3" key="1">
    <citation type="submission" date="2023-03" db="EMBL/GenBank/DDBJ databases">
        <authorList>
            <person name="Shen W."/>
            <person name="Cai J."/>
        </authorList>
    </citation>
    <scope>NUCLEOTIDE SEQUENCE [LARGE SCALE GENOMIC DNA]</scope>
    <source>
        <strain evidence="2 3">D6-4</strain>
    </source>
</reference>
<proteinExistence type="predicted"/>
<dbReference type="RefSeq" id="WP_311822664.1">
    <property type="nucleotide sequence ID" value="NZ_JARPYF010000006.1"/>
</dbReference>
<keyword evidence="1" id="KW-0812">Transmembrane</keyword>
<name>A0ABU3F0F4_9ENTE</name>
<protein>
    <submittedName>
        <fullName evidence="2">Uncharacterized protein</fullName>
    </submittedName>
</protein>
<keyword evidence="3" id="KW-1185">Reference proteome</keyword>
<accession>A0ABU3F0F4</accession>
<feature type="transmembrane region" description="Helical" evidence="1">
    <location>
        <begin position="7"/>
        <end position="26"/>
    </location>
</feature>
<organism evidence="2 3">
    <name type="scientific">Enterococcus hulanensis</name>
    <dbReference type="NCBI Taxonomy" id="2559929"/>
    <lineage>
        <taxon>Bacteria</taxon>
        <taxon>Bacillati</taxon>
        <taxon>Bacillota</taxon>
        <taxon>Bacilli</taxon>
        <taxon>Lactobacillales</taxon>
        <taxon>Enterococcaceae</taxon>
        <taxon>Enterococcus</taxon>
    </lineage>
</organism>
<keyword evidence="1" id="KW-0472">Membrane</keyword>